<accession>T0R2W1</accession>
<dbReference type="SMART" id="SM00636">
    <property type="entry name" value="Glyco_18"/>
    <property type="match status" value="1"/>
</dbReference>
<dbReference type="InParanoid" id="T0R2W1"/>
<dbReference type="Gene3D" id="3.10.50.10">
    <property type="match status" value="1"/>
</dbReference>
<dbReference type="InterPro" id="IPR050314">
    <property type="entry name" value="Glycosyl_Hydrlase_18"/>
</dbReference>
<dbReference type="OrthoDB" id="71962at2759"/>
<dbReference type="AlphaFoldDB" id="T0R2W1"/>
<dbReference type="PANTHER" id="PTHR11177">
    <property type="entry name" value="CHITINASE"/>
    <property type="match status" value="1"/>
</dbReference>
<dbReference type="CDD" id="cd06548">
    <property type="entry name" value="GH18_chitinase"/>
    <property type="match status" value="1"/>
</dbReference>
<dbReference type="InterPro" id="IPR017853">
    <property type="entry name" value="GH"/>
</dbReference>
<dbReference type="PROSITE" id="PS51910">
    <property type="entry name" value="GH18_2"/>
    <property type="match status" value="1"/>
</dbReference>
<dbReference type="EMBL" id="JH767134">
    <property type="protein sequence ID" value="EQC41296.1"/>
    <property type="molecule type" value="Genomic_DNA"/>
</dbReference>
<dbReference type="Proteomes" id="UP000030762">
    <property type="component" value="Unassembled WGS sequence"/>
</dbReference>
<dbReference type="OMA" id="GASHYNI"/>
<protein>
    <recommendedName>
        <fullName evidence="2">GH18 domain-containing protein</fullName>
    </recommendedName>
</protein>
<dbReference type="GO" id="GO:0006032">
    <property type="term" value="P:chitin catabolic process"/>
    <property type="evidence" value="ECO:0007669"/>
    <property type="project" value="TreeGrafter"/>
</dbReference>
<organism evidence="3 4">
    <name type="scientific">Saprolegnia diclina (strain VS20)</name>
    <dbReference type="NCBI Taxonomy" id="1156394"/>
    <lineage>
        <taxon>Eukaryota</taxon>
        <taxon>Sar</taxon>
        <taxon>Stramenopiles</taxon>
        <taxon>Oomycota</taxon>
        <taxon>Saprolegniomycetes</taxon>
        <taxon>Saprolegniales</taxon>
        <taxon>Saprolegniaceae</taxon>
        <taxon>Saprolegnia</taxon>
    </lineage>
</organism>
<evidence type="ECO:0000256" key="1">
    <source>
        <dbReference type="SAM" id="SignalP"/>
    </source>
</evidence>
<keyword evidence="1" id="KW-0732">Signal</keyword>
<dbReference type="GeneID" id="19941998"/>
<dbReference type="SUPFAM" id="SSF54556">
    <property type="entry name" value="Chitinase insertion domain"/>
    <property type="match status" value="1"/>
</dbReference>
<dbReference type="GO" id="GO:0005576">
    <property type="term" value="C:extracellular region"/>
    <property type="evidence" value="ECO:0007669"/>
    <property type="project" value="TreeGrafter"/>
</dbReference>
<dbReference type="VEuPathDB" id="FungiDB:SDRG_01271"/>
<dbReference type="RefSeq" id="XP_008605010.1">
    <property type="nucleotide sequence ID" value="XM_008606788.1"/>
</dbReference>
<dbReference type="GO" id="GO:0005975">
    <property type="term" value="P:carbohydrate metabolic process"/>
    <property type="evidence" value="ECO:0007669"/>
    <property type="project" value="InterPro"/>
</dbReference>
<dbReference type="PANTHER" id="PTHR11177:SF317">
    <property type="entry name" value="CHITINASE 12-RELATED"/>
    <property type="match status" value="1"/>
</dbReference>
<dbReference type="Gene3D" id="3.20.20.80">
    <property type="entry name" value="Glycosidases"/>
    <property type="match status" value="1"/>
</dbReference>
<feature type="signal peptide" evidence="1">
    <location>
        <begin position="1"/>
        <end position="21"/>
    </location>
</feature>
<proteinExistence type="predicted"/>
<keyword evidence="4" id="KW-1185">Reference proteome</keyword>
<gene>
    <name evidence="3" type="ORF">SDRG_01271</name>
</gene>
<sequence length="409" mass="44998">MHRVVRTVLLLLALAIPPASSLHAYRNVVYFLEWGIYRDFHIANLDWSRITHVNYAFAMPQVDGSITFLDEFAATQRVYGRDLGIGAVQGCFGQANKYKRAFRGTKFGLSFGGWSGSGPFPTIAASPSLRATFVANAVALLEDLGLDFIDLDWEYPTLAQLPHFATLLADMRAALHALPFRTELSIAAPGFPANWGKESMAAICSHVDFLNLMTYEYTGAWSRRAGYHSNLFPNPHAPDGLRSSVSSAVQYYLTRGCPSEKLVMGVPLYGKSFERTRGLFAPFAPPTSGSHAPDGLWDYKDIARHASPTFDAVAQATYAYNATTHTVLVYDDPKSVAAKVAYMQAHRLGGLMFWEASGDAAAGSSASLLTTYASLVGKEDMDFRPNNLWYPHSRYDNIRRPPLLGGFTP</sequence>
<evidence type="ECO:0000313" key="3">
    <source>
        <dbReference type="EMBL" id="EQC41296.1"/>
    </source>
</evidence>
<dbReference type="GO" id="GO:0004568">
    <property type="term" value="F:chitinase activity"/>
    <property type="evidence" value="ECO:0007669"/>
    <property type="project" value="TreeGrafter"/>
</dbReference>
<dbReference type="InterPro" id="IPR001223">
    <property type="entry name" value="Glyco_hydro18_cat"/>
</dbReference>
<reference evidence="3 4" key="1">
    <citation type="submission" date="2012-04" db="EMBL/GenBank/DDBJ databases">
        <title>The Genome Sequence of Saprolegnia declina VS20.</title>
        <authorList>
            <consortium name="The Broad Institute Genome Sequencing Platform"/>
            <person name="Russ C."/>
            <person name="Nusbaum C."/>
            <person name="Tyler B."/>
            <person name="van West P."/>
            <person name="Dieguez-Uribeondo J."/>
            <person name="de Bruijn I."/>
            <person name="Tripathy S."/>
            <person name="Jiang R."/>
            <person name="Young S.K."/>
            <person name="Zeng Q."/>
            <person name="Gargeya S."/>
            <person name="Fitzgerald M."/>
            <person name="Haas B."/>
            <person name="Abouelleil A."/>
            <person name="Alvarado L."/>
            <person name="Arachchi H.M."/>
            <person name="Berlin A."/>
            <person name="Chapman S.B."/>
            <person name="Goldberg J."/>
            <person name="Griggs A."/>
            <person name="Gujja S."/>
            <person name="Hansen M."/>
            <person name="Howarth C."/>
            <person name="Imamovic A."/>
            <person name="Larimer J."/>
            <person name="McCowen C."/>
            <person name="Montmayeur A."/>
            <person name="Murphy C."/>
            <person name="Neiman D."/>
            <person name="Pearson M."/>
            <person name="Priest M."/>
            <person name="Roberts A."/>
            <person name="Saif S."/>
            <person name="Shea T."/>
            <person name="Sisk P."/>
            <person name="Sykes S."/>
            <person name="Wortman J."/>
            <person name="Nusbaum C."/>
            <person name="Birren B."/>
        </authorList>
    </citation>
    <scope>NUCLEOTIDE SEQUENCE [LARGE SCALE GENOMIC DNA]</scope>
    <source>
        <strain evidence="3 4">VS20</strain>
    </source>
</reference>
<dbReference type="eggNOG" id="KOG2806">
    <property type="taxonomic scope" value="Eukaryota"/>
</dbReference>
<dbReference type="InterPro" id="IPR011583">
    <property type="entry name" value="Chitinase_II/V-like_cat"/>
</dbReference>
<evidence type="ECO:0000259" key="2">
    <source>
        <dbReference type="PROSITE" id="PS51910"/>
    </source>
</evidence>
<feature type="domain" description="GH18" evidence="2">
    <location>
        <begin position="25"/>
        <end position="379"/>
    </location>
</feature>
<dbReference type="STRING" id="1156394.T0R2W1"/>
<name>T0R2W1_SAPDV</name>
<dbReference type="SUPFAM" id="SSF51445">
    <property type="entry name" value="(Trans)glycosidases"/>
    <property type="match status" value="1"/>
</dbReference>
<dbReference type="GO" id="GO:0008061">
    <property type="term" value="F:chitin binding"/>
    <property type="evidence" value="ECO:0007669"/>
    <property type="project" value="InterPro"/>
</dbReference>
<evidence type="ECO:0000313" key="4">
    <source>
        <dbReference type="Proteomes" id="UP000030762"/>
    </source>
</evidence>
<dbReference type="Pfam" id="PF00704">
    <property type="entry name" value="Glyco_hydro_18"/>
    <property type="match status" value="1"/>
</dbReference>
<feature type="chain" id="PRO_5004570867" description="GH18 domain-containing protein" evidence="1">
    <location>
        <begin position="22"/>
        <end position="409"/>
    </location>
</feature>
<dbReference type="InterPro" id="IPR029070">
    <property type="entry name" value="Chitinase_insertion_sf"/>
</dbReference>